<proteinExistence type="predicted"/>
<organism evidence="2 3">
    <name type="scientific">Pyricularia oryzae</name>
    <name type="common">Rice blast fungus</name>
    <name type="synonym">Magnaporthe oryzae</name>
    <dbReference type="NCBI Taxonomy" id="318829"/>
    <lineage>
        <taxon>Eukaryota</taxon>
        <taxon>Fungi</taxon>
        <taxon>Dikarya</taxon>
        <taxon>Ascomycota</taxon>
        <taxon>Pezizomycotina</taxon>
        <taxon>Sordariomycetes</taxon>
        <taxon>Sordariomycetidae</taxon>
        <taxon>Magnaporthales</taxon>
        <taxon>Pyriculariaceae</taxon>
        <taxon>Pyricularia</taxon>
    </lineage>
</organism>
<dbReference type="AlphaFoldDB" id="A0A4P7N6U9"/>
<evidence type="ECO:0000313" key="3">
    <source>
        <dbReference type="Proteomes" id="UP000294847"/>
    </source>
</evidence>
<gene>
    <name evidence="2" type="ORF">PoMZ_00706</name>
</gene>
<protein>
    <submittedName>
        <fullName evidence="2">Uncharacterized protein</fullName>
    </submittedName>
</protein>
<name>A0A4P7N6U9_PYROR</name>
<dbReference type="Proteomes" id="UP000294847">
    <property type="component" value="Chromosome 2"/>
</dbReference>
<feature type="region of interest" description="Disordered" evidence="1">
    <location>
        <begin position="105"/>
        <end position="124"/>
    </location>
</feature>
<dbReference type="OMA" id="MCYLSEQ"/>
<feature type="compositionally biased region" description="Polar residues" evidence="1">
    <location>
        <begin position="48"/>
        <end position="59"/>
    </location>
</feature>
<dbReference type="EMBL" id="CP034205">
    <property type="protein sequence ID" value="QBZ55804.1"/>
    <property type="molecule type" value="Genomic_DNA"/>
</dbReference>
<reference evidence="2 3" key="1">
    <citation type="journal article" date="2019" name="Mol. Biol. Evol.">
        <title>Blast fungal genomes show frequent chromosomal changes, gene gains and losses, and effector gene turnover.</title>
        <authorList>
            <person name="Gomez Luciano L.B."/>
            <person name="Jason Tsai I."/>
            <person name="Chuma I."/>
            <person name="Tosa Y."/>
            <person name="Chen Y.H."/>
            <person name="Li J.Y."/>
            <person name="Li M.Y."/>
            <person name="Jade Lu M.Y."/>
            <person name="Nakayashiki H."/>
            <person name="Li W.H."/>
        </authorList>
    </citation>
    <scope>NUCLEOTIDE SEQUENCE [LARGE SCALE GENOMIC DNA]</scope>
    <source>
        <strain evidence="2">MZ5-1-6</strain>
    </source>
</reference>
<sequence length="645" mass="72063">MAMEGVKDGKRRFAPIPIETTFEQIRRPGPVGELTPDPSPEPSPRSPQHTVTFETSTPNEFRKERRRFAPQLIDSSRRSRRIGDMGPATRPTDKTDIVPHQHHIYSVHRSKKRHHRITDLSRRESCDEETAEHMFGLAKKEIEKRLQEIALSAFPNSSARIGGAEHFVVDEGSEDENELDPRGRPQLRLLGTDRPKRDSTDEDMNWHVKEAQNAANRRARTRVDTKDLDLMELDSPPPDTMFLTSSRKQTPSPGPSPFIRGPIGESHMPLVSHSPLKPIGETSAPSQSPPPIQPIGEFQMPYIPSAPPGRAGDMPFIPAETGFLRHGGGRPFGAGYRRDMPSSERNLEQLRQRSPPMLGKDITFRMCPSPKRTKMEPDHLWARIPEASNRDPSGTKGLWRGYCYTSEAESGTALASVARPAMLQTPSVASSAGTDPFSAAFGTFETISTVLSEEPTPIASPRGTQSAGPASLKLPKPAATVPPASSNMNRRSAEAKGIHMLAGLEERLRKEKAAADLTEQIQAEFTDHFVTQVYNYLSLGYPAMARMYDEELSKISRIDLYELRRHDSELMDFMVDIASGGDGKKKGAKGYIRLTEDDDTKEQDRCPRWKALKLYIHEWARQHPDLDSISPLAWGVRERRGSWGI</sequence>
<feature type="region of interest" description="Disordered" evidence="1">
    <location>
        <begin position="1"/>
        <end position="95"/>
    </location>
</feature>
<feature type="region of interest" description="Disordered" evidence="1">
    <location>
        <begin position="171"/>
        <end position="206"/>
    </location>
</feature>
<feature type="region of interest" description="Disordered" evidence="1">
    <location>
        <begin position="455"/>
        <end position="490"/>
    </location>
</feature>
<evidence type="ECO:0000256" key="1">
    <source>
        <dbReference type="SAM" id="MobiDB-lite"/>
    </source>
</evidence>
<feature type="compositionally biased region" description="Basic and acidic residues" evidence="1">
    <location>
        <begin position="191"/>
        <end position="206"/>
    </location>
</feature>
<accession>A0A4P7N6U9</accession>
<feature type="compositionally biased region" description="Basic residues" evidence="1">
    <location>
        <begin position="105"/>
        <end position="116"/>
    </location>
</feature>
<evidence type="ECO:0000313" key="2">
    <source>
        <dbReference type="EMBL" id="QBZ55804.1"/>
    </source>
</evidence>